<accession>A0A9Q0R4Z2</accession>
<name>A0A9Q0R4Z2_ANAIG</name>
<sequence length="215" mass="25100">MTQLTNEIIGQEILGNLITLNTGMMIRECIQNEKLTEVILKSKNFEKFFDYVQLSDFDSASDAFTTLQSLLTKHPDVLSTFLTENYSRVIDKMNLLLKSENYVTARQTLKLLSEILLNRSNFKNMTRYISDVENLKLIMNLLRDPRKAIQFEAFQIFKLFVANPKKEDPIVKILAKNKEKLLSFLKQFHNDRDDDQFKEDKSILLKEVAKLPDLQ</sequence>
<evidence type="ECO:0000256" key="1">
    <source>
        <dbReference type="ARBA" id="ARBA00011012"/>
    </source>
</evidence>
<dbReference type="SUPFAM" id="SSF48371">
    <property type="entry name" value="ARM repeat"/>
    <property type="match status" value="1"/>
</dbReference>
<dbReference type="InterPro" id="IPR011989">
    <property type="entry name" value="ARM-like"/>
</dbReference>
<dbReference type="OrthoDB" id="609103at2759"/>
<evidence type="ECO:0000313" key="2">
    <source>
        <dbReference type="EMBL" id="KAJ5067464.1"/>
    </source>
</evidence>
<dbReference type="GO" id="GO:0035556">
    <property type="term" value="P:intracellular signal transduction"/>
    <property type="evidence" value="ECO:0007669"/>
    <property type="project" value="TreeGrafter"/>
</dbReference>
<dbReference type="PANTHER" id="PTHR10182">
    <property type="entry name" value="CALCIUM-BINDING PROTEIN 39-RELATED"/>
    <property type="match status" value="1"/>
</dbReference>
<keyword evidence="3" id="KW-1185">Reference proteome</keyword>
<comment type="similarity">
    <text evidence="1">Belongs to the Mo25 family.</text>
</comment>
<dbReference type="GO" id="GO:0043539">
    <property type="term" value="F:protein serine/threonine kinase activator activity"/>
    <property type="evidence" value="ECO:0007669"/>
    <property type="project" value="TreeGrafter"/>
</dbReference>
<reference evidence="2" key="1">
    <citation type="submission" date="2022-10" db="EMBL/GenBank/DDBJ databases">
        <title>Novel sulphate-reducing endosymbionts in the free-living metamonad Anaeramoeba.</title>
        <authorList>
            <person name="Jerlstrom-Hultqvist J."/>
            <person name="Cepicka I."/>
            <person name="Gallot-Lavallee L."/>
            <person name="Salas-Leiva D."/>
            <person name="Curtis B.A."/>
            <person name="Zahonova K."/>
            <person name="Pipaliya S."/>
            <person name="Dacks J."/>
            <person name="Roger A.J."/>
        </authorList>
    </citation>
    <scope>NUCLEOTIDE SEQUENCE</scope>
    <source>
        <strain evidence="2">BMAN</strain>
    </source>
</reference>
<evidence type="ECO:0000313" key="3">
    <source>
        <dbReference type="Proteomes" id="UP001149090"/>
    </source>
</evidence>
<dbReference type="AlphaFoldDB" id="A0A9Q0R4Z2"/>
<dbReference type="PANTHER" id="PTHR10182:SF3">
    <property type="entry name" value="PROTEIN MO25"/>
    <property type="match status" value="1"/>
</dbReference>
<dbReference type="EMBL" id="JAPDFW010000127">
    <property type="protein sequence ID" value="KAJ5067464.1"/>
    <property type="molecule type" value="Genomic_DNA"/>
</dbReference>
<dbReference type="Gene3D" id="1.25.10.10">
    <property type="entry name" value="Leucine-rich Repeat Variant"/>
    <property type="match status" value="1"/>
</dbReference>
<dbReference type="Proteomes" id="UP001149090">
    <property type="component" value="Unassembled WGS sequence"/>
</dbReference>
<organism evidence="2 3">
    <name type="scientific">Anaeramoeba ignava</name>
    <name type="common">Anaerobic marine amoeba</name>
    <dbReference type="NCBI Taxonomy" id="1746090"/>
    <lineage>
        <taxon>Eukaryota</taxon>
        <taxon>Metamonada</taxon>
        <taxon>Anaeramoebidae</taxon>
        <taxon>Anaeramoeba</taxon>
    </lineage>
</organism>
<dbReference type="OMA" id="MMIRECI"/>
<gene>
    <name evidence="2" type="ORF">M0811_12914</name>
</gene>
<dbReference type="InterPro" id="IPR016024">
    <property type="entry name" value="ARM-type_fold"/>
</dbReference>
<dbReference type="Pfam" id="PF08569">
    <property type="entry name" value="Mo25"/>
    <property type="match status" value="1"/>
</dbReference>
<proteinExistence type="inferred from homology"/>
<dbReference type="InterPro" id="IPR013878">
    <property type="entry name" value="Mo25"/>
</dbReference>
<comment type="caution">
    <text evidence="2">The sequence shown here is derived from an EMBL/GenBank/DDBJ whole genome shotgun (WGS) entry which is preliminary data.</text>
</comment>
<protein>
    <submittedName>
        <fullName evidence="2">Protein mo25</fullName>
    </submittedName>
</protein>